<dbReference type="EMBL" id="JARK01001346">
    <property type="protein sequence ID" value="EYC26521.1"/>
    <property type="molecule type" value="Genomic_DNA"/>
</dbReference>
<sequence length="75" mass="8188">MIICDGCGEKYIGVSVPFPSLGRPAVVYTTVKMNESWCLLECVYQIIGKAHLIVTWSVPSTLSMASEEGHLPICN</sequence>
<dbReference type="Proteomes" id="UP000024635">
    <property type="component" value="Unassembled WGS sequence"/>
</dbReference>
<evidence type="ECO:0000313" key="2">
    <source>
        <dbReference type="Proteomes" id="UP000024635"/>
    </source>
</evidence>
<proteinExistence type="predicted"/>
<reference evidence="2" key="1">
    <citation type="journal article" date="2015" name="Nat. Genet.">
        <title>The genome and transcriptome of the zoonotic hookworm Ancylostoma ceylanicum identify infection-specific gene families.</title>
        <authorList>
            <person name="Schwarz E.M."/>
            <person name="Hu Y."/>
            <person name="Antoshechkin I."/>
            <person name="Miller M.M."/>
            <person name="Sternberg P.W."/>
            <person name="Aroian R.V."/>
        </authorList>
    </citation>
    <scope>NUCLEOTIDE SEQUENCE</scope>
    <source>
        <strain evidence="2">HY135</strain>
    </source>
</reference>
<protein>
    <submittedName>
        <fullName evidence="1">Uncharacterized protein</fullName>
    </submittedName>
</protein>
<keyword evidence="2" id="KW-1185">Reference proteome</keyword>
<organism evidence="1 2">
    <name type="scientific">Ancylostoma ceylanicum</name>
    <dbReference type="NCBI Taxonomy" id="53326"/>
    <lineage>
        <taxon>Eukaryota</taxon>
        <taxon>Metazoa</taxon>
        <taxon>Ecdysozoa</taxon>
        <taxon>Nematoda</taxon>
        <taxon>Chromadorea</taxon>
        <taxon>Rhabditida</taxon>
        <taxon>Rhabditina</taxon>
        <taxon>Rhabditomorpha</taxon>
        <taxon>Strongyloidea</taxon>
        <taxon>Ancylostomatidae</taxon>
        <taxon>Ancylostomatinae</taxon>
        <taxon>Ancylostoma</taxon>
    </lineage>
</organism>
<comment type="caution">
    <text evidence="1">The sequence shown here is derived from an EMBL/GenBank/DDBJ whole genome shotgun (WGS) entry which is preliminary data.</text>
</comment>
<accession>A0A016VGW0</accession>
<gene>
    <name evidence="1" type="primary">Acey_s0010.g1199</name>
    <name evidence="1" type="ORF">Y032_0010g1199</name>
</gene>
<evidence type="ECO:0000313" key="1">
    <source>
        <dbReference type="EMBL" id="EYC26521.1"/>
    </source>
</evidence>
<dbReference type="AlphaFoldDB" id="A0A016VGW0"/>
<name>A0A016VGW0_9BILA</name>